<gene>
    <name evidence="1" type="ORF">V474_07530</name>
</gene>
<name>A0A0J7Y9E9_9SPHN</name>
<sequence length="175" mass="18543">MTDPDSIDSHESVQSAVEAVDQHGIAACPFCGNHLTYSSGKFNKVGRCDTQGCWLCERKLTVPVDAPDQIAQFNTRASLLAASEGEEIPYTCDACTTGLYNRCECHPAPSDQEKLVEAAQKMADALVKISAALAGRVHSRDAIAALVAGDAAYDAFTRATTRLRTAGEGANHGNV</sequence>
<accession>A0A0J7Y9E9</accession>
<dbReference type="AlphaFoldDB" id="A0A0J7Y9E9"/>
<dbReference type="EMBL" id="JACU01000002">
    <property type="protein sequence ID" value="KMS59953.1"/>
    <property type="molecule type" value="Genomic_DNA"/>
</dbReference>
<dbReference type="RefSeq" id="WP_059149877.1">
    <property type="nucleotide sequence ID" value="NZ_KQ130452.1"/>
</dbReference>
<keyword evidence="2" id="KW-1185">Reference proteome</keyword>
<reference evidence="1 2" key="1">
    <citation type="journal article" date="2015" name="G3 (Bethesda)">
        <title>Insights into Ongoing Evolution of the Hexachlorocyclohexane Catabolic Pathway from Comparative Genomics of Ten Sphingomonadaceae Strains.</title>
        <authorList>
            <person name="Pearce S.L."/>
            <person name="Oakeshott J.G."/>
            <person name="Pandey G."/>
        </authorList>
    </citation>
    <scope>NUCLEOTIDE SEQUENCE [LARGE SCALE GENOMIC DNA]</scope>
    <source>
        <strain evidence="1 2">LL02</strain>
    </source>
</reference>
<evidence type="ECO:0000313" key="1">
    <source>
        <dbReference type="EMBL" id="KMS59953.1"/>
    </source>
</evidence>
<comment type="caution">
    <text evidence="1">The sequence shown here is derived from an EMBL/GenBank/DDBJ whole genome shotgun (WGS) entry which is preliminary data.</text>
</comment>
<evidence type="ECO:0000313" key="2">
    <source>
        <dbReference type="Proteomes" id="UP000052268"/>
    </source>
</evidence>
<dbReference type="OrthoDB" id="7219996at2"/>
<dbReference type="PATRIC" id="fig|1114963.3.peg.401"/>
<protein>
    <submittedName>
        <fullName evidence="1">Uncharacterized protein</fullName>
    </submittedName>
</protein>
<dbReference type="Proteomes" id="UP000052268">
    <property type="component" value="Unassembled WGS sequence"/>
</dbReference>
<organism evidence="1 2">
    <name type="scientific">Novosphingobium barchaimii LL02</name>
    <dbReference type="NCBI Taxonomy" id="1114963"/>
    <lineage>
        <taxon>Bacteria</taxon>
        <taxon>Pseudomonadati</taxon>
        <taxon>Pseudomonadota</taxon>
        <taxon>Alphaproteobacteria</taxon>
        <taxon>Sphingomonadales</taxon>
        <taxon>Sphingomonadaceae</taxon>
        <taxon>Novosphingobium</taxon>
    </lineage>
</organism>
<proteinExistence type="predicted"/>